<accession>A0A495BGU7</accession>
<evidence type="ECO:0000313" key="2">
    <source>
        <dbReference type="EMBL" id="RKQ60317.1"/>
    </source>
</evidence>
<proteinExistence type="predicted"/>
<reference evidence="2 3" key="1">
    <citation type="submission" date="2018-10" db="EMBL/GenBank/DDBJ databases">
        <title>Genomic Encyclopedia of Type Strains, Phase IV (KMG-IV): sequencing the most valuable type-strain genomes for metagenomic binning, comparative biology and taxonomic classification.</title>
        <authorList>
            <person name="Goeker M."/>
        </authorList>
    </citation>
    <scope>NUCLEOTIDE SEQUENCE [LARGE SCALE GENOMIC DNA]</scope>
    <source>
        <strain evidence="2 3">DSM 3303</strain>
    </source>
</reference>
<keyword evidence="1" id="KW-0732">Signal</keyword>
<name>A0A495BGU7_VOGIN</name>
<sequence>MNTIVKTLFSVALLTWMHASHAELVLDTKYLGSDKELKELSSTLQVSNFFEGHEEKIEADLLARGEIAPASIPLISWGCCGHAHAIFNGKDYYLRAFNYTVAAQRLEYEKSTVEKRKHRTLPGGGACVLYVNDKDLNKVAALKISLPENNYGTWCNGVDGIGSAGKGRDGVLIPISYYLTDNTPAKRPEEIGQGWRYMTVLIRFAEVDGKLSLTQDDRCLGNPNKYKEIPSARKALSRCEGQ</sequence>
<evidence type="ECO:0000313" key="3">
    <source>
        <dbReference type="Proteomes" id="UP000279384"/>
    </source>
</evidence>
<dbReference type="AlphaFoldDB" id="A0A495BGU7"/>
<dbReference type="RefSeq" id="WP_147424473.1">
    <property type="nucleotide sequence ID" value="NZ_RBID01000013.1"/>
</dbReference>
<comment type="caution">
    <text evidence="2">The sequence shown here is derived from an EMBL/GenBank/DDBJ whole genome shotgun (WGS) entry which is preliminary data.</text>
</comment>
<feature type="signal peptide" evidence="1">
    <location>
        <begin position="1"/>
        <end position="22"/>
    </location>
</feature>
<evidence type="ECO:0000256" key="1">
    <source>
        <dbReference type="SAM" id="SignalP"/>
    </source>
</evidence>
<protein>
    <submittedName>
        <fullName evidence="2">Uncharacterized protein</fullName>
    </submittedName>
</protein>
<dbReference type="Proteomes" id="UP000279384">
    <property type="component" value="Unassembled WGS sequence"/>
</dbReference>
<dbReference type="EMBL" id="RBID01000013">
    <property type="protein sequence ID" value="RKQ60317.1"/>
    <property type="molecule type" value="Genomic_DNA"/>
</dbReference>
<gene>
    <name evidence="2" type="ORF">C8E02_1661</name>
</gene>
<feature type="chain" id="PRO_5019712591" evidence="1">
    <location>
        <begin position="23"/>
        <end position="242"/>
    </location>
</feature>
<organism evidence="2 3">
    <name type="scientific">Vogesella indigofera</name>
    <name type="common">Pseudomonas indigofera</name>
    <dbReference type="NCBI Taxonomy" id="45465"/>
    <lineage>
        <taxon>Bacteria</taxon>
        <taxon>Pseudomonadati</taxon>
        <taxon>Pseudomonadota</taxon>
        <taxon>Betaproteobacteria</taxon>
        <taxon>Neisseriales</taxon>
        <taxon>Chromobacteriaceae</taxon>
        <taxon>Vogesella</taxon>
    </lineage>
</organism>